<protein>
    <submittedName>
        <fullName evidence="1">Uncharacterized protein</fullName>
    </submittedName>
</protein>
<dbReference type="AlphaFoldDB" id="A0A2I1GGM1"/>
<comment type="caution">
    <text evidence="1">The sequence shown here is derived from an EMBL/GenBank/DDBJ whole genome shotgun (WGS) entry which is preliminary data.</text>
</comment>
<accession>A0A2I1GGM1</accession>
<organism evidence="1 2">
    <name type="scientific">Rhizophagus irregularis</name>
    <dbReference type="NCBI Taxonomy" id="588596"/>
    <lineage>
        <taxon>Eukaryota</taxon>
        <taxon>Fungi</taxon>
        <taxon>Fungi incertae sedis</taxon>
        <taxon>Mucoromycota</taxon>
        <taxon>Glomeromycotina</taxon>
        <taxon>Glomeromycetes</taxon>
        <taxon>Glomerales</taxon>
        <taxon>Glomeraceae</taxon>
        <taxon>Rhizophagus</taxon>
    </lineage>
</organism>
<dbReference type="Proteomes" id="UP000234323">
    <property type="component" value="Unassembled WGS sequence"/>
</dbReference>
<keyword evidence="2" id="KW-1185">Reference proteome</keyword>
<name>A0A2I1GGM1_9GLOM</name>
<proteinExistence type="predicted"/>
<evidence type="ECO:0000313" key="1">
    <source>
        <dbReference type="EMBL" id="PKY45790.1"/>
    </source>
</evidence>
<gene>
    <name evidence="1" type="ORF">RhiirA4_460456</name>
</gene>
<reference evidence="1 2" key="1">
    <citation type="submission" date="2015-10" db="EMBL/GenBank/DDBJ databases">
        <title>Genome analyses suggest a sexual origin of heterokaryosis in a supposedly ancient asexual fungus.</title>
        <authorList>
            <person name="Ropars J."/>
            <person name="Sedzielewska K."/>
            <person name="Noel J."/>
            <person name="Charron P."/>
            <person name="Farinelli L."/>
            <person name="Marton T."/>
            <person name="Kruger M."/>
            <person name="Pelin A."/>
            <person name="Brachmann A."/>
            <person name="Corradi N."/>
        </authorList>
    </citation>
    <scope>NUCLEOTIDE SEQUENCE [LARGE SCALE GENOMIC DNA]</scope>
    <source>
        <strain evidence="1 2">A4</strain>
    </source>
</reference>
<dbReference type="VEuPathDB" id="FungiDB:RhiirA1_474456"/>
<evidence type="ECO:0000313" key="2">
    <source>
        <dbReference type="Proteomes" id="UP000234323"/>
    </source>
</evidence>
<dbReference type="EMBL" id="LLXI01000409">
    <property type="protein sequence ID" value="PKY45790.1"/>
    <property type="molecule type" value="Genomic_DNA"/>
</dbReference>
<sequence>MKEESGYNFYEEKLLDKTTGETEILDISINVTAINDIKENISKYELIKINDKDKEELIIEGEKIIKTSKCPGEIQIESKCHHNWILAALKALNEEDIRICNHEISNFNENHRIKGGRTEILDILDPALAKSSVSSRRNKNVMFIEELLEDNGINMLKWKHLCKEKGVNTKGKIPKWFLNIEKIILEDENKETRKIKNEFIGQMAKRNIHLNLLDTNEKINRNNIITWNDNEEFPIFCEDKKKSKSKNYKRIGIHLVMVEDKIDWNNSPFLTKCEGCYRNIGKKKKEKKECLIYLEDDISRMIERRKEDNFIKPYETLNNIIGKNNILKKMIETENRNENYNEKLEYAICRGSVAKFKPNRTEPNQTDGAGPVRLQDFETTAQSDLKIFKLQFGLT</sequence>